<proteinExistence type="inferred from homology"/>
<dbReference type="PANTHER" id="PTHR11024">
    <property type="entry name" value="NUCLEAR PORE COMPLEX PROTEIN SEC13 / SEH1 FAMILY MEMBER"/>
    <property type="match status" value="1"/>
</dbReference>
<dbReference type="PRINTS" id="PR00320">
    <property type="entry name" value="GPROTEINBRPT"/>
</dbReference>
<evidence type="ECO:0000256" key="5">
    <source>
        <dbReference type="ARBA" id="ARBA00022737"/>
    </source>
</evidence>
<evidence type="ECO:0000256" key="4">
    <source>
        <dbReference type="ARBA" id="ARBA00022574"/>
    </source>
</evidence>
<dbReference type="EMBL" id="JANBPY010000382">
    <property type="protein sequence ID" value="KAJ1967173.1"/>
    <property type="molecule type" value="Genomic_DNA"/>
</dbReference>
<dbReference type="PROSITE" id="PS50082">
    <property type="entry name" value="WD_REPEATS_2"/>
    <property type="match status" value="3"/>
</dbReference>
<evidence type="ECO:0000313" key="12">
    <source>
        <dbReference type="EMBL" id="KAJ1967173.1"/>
    </source>
</evidence>
<dbReference type="Gene3D" id="2.130.10.10">
    <property type="entry name" value="YVTN repeat-like/Quinoprotein amine dehydrogenase"/>
    <property type="match status" value="1"/>
</dbReference>
<keyword evidence="9" id="KW-0539">Nucleus</keyword>
<keyword evidence="8" id="KW-0811">Translocation</keyword>
<evidence type="ECO:0000256" key="9">
    <source>
        <dbReference type="ARBA" id="ARBA00023242"/>
    </source>
</evidence>
<evidence type="ECO:0000256" key="6">
    <source>
        <dbReference type="ARBA" id="ARBA00022816"/>
    </source>
</evidence>
<dbReference type="GO" id="GO:0051028">
    <property type="term" value="P:mRNA transport"/>
    <property type="evidence" value="ECO:0007669"/>
    <property type="project" value="UniProtKB-KW"/>
</dbReference>
<dbReference type="InterPro" id="IPR001680">
    <property type="entry name" value="WD40_rpt"/>
</dbReference>
<evidence type="ECO:0000256" key="3">
    <source>
        <dbReference type="ARBA" id="ARBA00022448"/>
    </source>
</evidence>
<keyword evidence="4 10" id="KW-0853">WD repeat</keyword>
<dbReference type="GO" id="GO:0005198">
    <property type="term" value="F:structural molecule activity"/>
    <property type="evidence" value="ECO:0007669"/>
    <property type="project" value="InterPro"/>
</dbReference>
<evidence type="ECO:0000256" key="8">
    <source>
        <dbReference type="ARBA" id="ARBA00023132"/>
    </source>
</evidence>
<keyword evidence="6" id="KW-0509">mRNA transport</keyword>
<name>A0A9W8AQY7_9FUNG</name>
<dbReference type="OrthoDB" id="5566198at2759"/>
<evidence type="ECO:0000256" key="11">
    <source>
        <dbReference type="SAM" id="MobiDB-lite"/>
    </source>
</evidence>
<feature type="repeat" description="WD" evidence="10">
    <location>
        <begin position="352"/>
        <end position="384"/>
    </location>
</feature>
<dbReference type="InterPro" id="IPR036322">
    <property type="entry name" value="WD40_repeat_dom_sf"/>
</dbReference>
<feature type="repeat" description="WD" evidence="10">
    <location>
        <begin position="8"/>
        <end position="42"/>
    </location>
</feature>
<organism evidence="12 13">
    <name type="scientific">Dispira parvispora</name>
    <dbReference type="NCBI Taxonomy" id="1520584"/>
    <lineage>
        <taxon>Eukaryota</taxon>
        <taxon>Fungi</taxon>
        <taxon>Fungi incertae sedis</taxon>
        <taxon>Zoopagomycota</taxon>
        <taxon>Kickxellomycotina</taxon>
        <taxon>Dimargaritomycetes</taxon>
        <taxon>Dimargaritales</taxon>
        <taxon>Dimargaritaceae</taxon>
        <taxon>Dispira</taxon>
    </lineage>
</organism>
<dbReference type="GO" id="GO:0031080">
    <property type="term" value="C:nuclear pore outer ring"/>
    <property type="evidence" value="ECO:0007669"/>
    <property type="project" value="TreeGrafter"/>
</dbReference>
<protein>
    <submittedName>
        <fullName evidence="12">Epoxide hydrolase, soluble (SEH)</fullName>
    </submittedName>
</protein>
<feature type="region of interest" description="Disordered" evidence="11">
    <location>
        <begin position="203"/>
        <end position="222"/>
    </location>
</feature>
<dbReference type="SMART" id="SM00320">
    <property type="entry name" value="WD40"/>
    <property type="match status" value="5"/>
</dbReference>
<dbReference type="GO" id="GO:0035859">
    <property type="term" value="C:Seh1-associated complex"/>
    <property type="evidence" value="ECO:0007669"/>
    <property type="project" value="TreeGrafter"/>
</dbReference>
<evidence type="ECO:0000256" key="10">
    <source>
        <dbReference type="PROSITE-ProRule" id="PRU00221"/>
    </source>
</evidence>
<gene>
    <name evidence="12" type="primary">SEH1</name>
    <name evidence="12" type="ORF">IWQ62_002018</name>
</gene>
<feature type="repeat" description="WD" evidence="10">
    <location>
        <begin position="54"/>
        <end position="88"/>
    </location>
</feature>
<keyword evidence="8" id="KW-0906">Nuclear pore complex</keyword>
<comment type="caution">
    <text evidence="12">The sequence shown here is derived from an EMBL/GenBank/DDBJ whole genome shotgun (WGS) entry which is preliminary data.</text>
</comment>
<keyword evidence="12" id="KW-0378">Hydrolase</keyword>
<accession>A0A9W8AQY7</accession>
<dbReference type="InterPro" id="IPR015943">
    <property type="entry name" value="WD40/YVTN_repeat-like_dom_sf"/>
</dbReference>
<dbReference type="GO" id="GO:1904263">
    <property type="term" value="P:positive regulation of TORC1 signaling"/>
    <property type="evidence" value="ECO:0007669"/>
    <property type="project" value="TreeGrafter"/>
</dbReference>
<dbReference type="GO" id="GO:0016787">
    <property type="term" value="F:hydrolase activity"/>
    <property type="evidence" value="ECO:0007669"/>
    <property type="project" value="UniProtKB-KW"/>
</dbReference>
<comment type="subcellular location">
    <subcellularLocation>
        <location evidence="1">Nucleus</location>
        <location evidence="1">Nuclear pore complex</location>
    </subcellularLocation>
</comment>
<dbReference type="GO" id="GO:0015031">
    <property type="term" value="P:protein transport"/>
    <property type="evidence" value="ECO:0007669"/>
    <property type="project" value="UniProtKB-KW"/>
</dbReference>
<dbReference type="Pfam" id="PF00400">
    <property type="entry name" value="WD40"/>
    <property type="match status" value="4"/>
</dbReference>
<dbReference type="SUPFAM" id="SSF50978">
    <property type="entry name" value="WD40 repeat-like"/>
    <property type="match status" value="1"/>
</dbReference>
<evidence type="ECO:0000313" key="13">
    <source>
        <dbReference type="Proteomes" id="UP001150925"/>
    </source>
</evidence>
<dbReference type="PANTHER" id="PTHR11024:SF3">
    <property type="entry name" value="NUCLEOPORIN SEH1"/>
    <property type="match status" value="1"/>
</dbReference>
<evidence type="ECO:0000256" key="2">
    <source>
        <dbReference type="ARBA" id="ARBA00010102"/>
    </source>
</evidence>
<dbReference type="Proteomes" id="UP001150925">
    <property type="component" value="Unassembled WGS sequence"/>
</dbReference>
<dbReference type="PROSITE" id="PS50294">
    <property type="entry name" value="WD_REPEATS_REGION"/>
    <property type="match status" value="3"/>
</dbReference>
<keyword evidence="3" id="KW-0813">Transport</keyword>
<comment type="similarity">
    <text evidence="2">Belongs to the WD repeat SEC13 family.</text>
</comment>
<sequence length="404" mass="44343">MSQLVQFDPNHDDLVADMSFDLYGNRLCTVSSDHTIKVWQLNQDTHRWQLTASWRGHDSSLTKVSWAHPEFGNLIATGAFDRTVRIWQQPRQAAATGVAGPEAAIHSGLAMANHGNGPGLGGMVTDANVNAWNVVVSKRDAQGMITDLSFAPHFMGLMLAVASSDGMVRVYETGSPVKIDSWTLLSEIDVHCLPSFAPGVEERLQSKPASPNGGTEAGLAGNTLTDTRMAPFREHRYNVCLAWCPSRFLTHTMAVGCGREKDAKIYRYVGGRWVVYEVLSGHTDEIHSISWAPQVGRSYHLVATACKDQYVRIYRVDVSYGNLDLDGSKDLMEEYEAASANLQLHATLVASFNNHNAEVWTVAWNVTGTVLSSSGDDGKVRLWKATATGEWRAMETISTDQGNE</sequence>
<keyword evidence="5" id="KW-0677">Repeat</keyword>
<reference evidence="12" key="1">
    <citation type="submission" date="2022-07" db="EMBL/GenBank/DDBJ databases">
        <title>Phylogenomic reconstructions and comparative analyses of Kickxellomycotina fungi.</title>
        <authorList>
            <person name="Reynolds N.K."/>
            <person name="Stajich J.E."/>
            <person name="Barry K."/>
            <person name="Grigoriev I.V."/>
            <person name="Crous P."/>
            <person name="Smith M.E."/>
        </authorList>
    </citation>
    <scope>NUCLEOTIDE SEQUENCE</scope>
    <source>
        <strain evidence="12">RSA 1196</strain>
    </source>
</reference>
<keyword evidence="13" id="KW-1185">Reference proteome</keyword>
<dbReference type="InterPro" id="IPR020472">
    <property type="entry name" value="WD40_PAC1"/>
</dbReference>
<dbReference type="GO" id="GO:0034198">
    <property type="term" value="P:cellular response to amino acid starvation"/>
    <property type="evidence" value="ECO:0007669"/>
    <property type="project" value="TreeGrafter"/>
</dbReference>
<evidence type="ECO:0000256" key="1">
    <source>
        <dbReference type="ARBA" id="ARBA00004567"/>
    </source>
</evidence>
<dbReference type="InterPro" id="IPR037363">
    <property type="entry name" value="Sec13/Seh1_fam"/>
</dbReference>
<evidence type="ECO:0000256" key="7">
    <source>
        <dbReference type="ARBA" id="ARBA00022927"/>
    </source>
</evidence>
<keyword evidence="7" id="KW-0653">Protein transport</keyword>
<dbReference type="AlphaFoldDB" id="A0A9W8AQY7"/>